<gene>
    <name evidence="2" type="ORF">HYN56_11645</name>
</gene>
<evidence type="ECO:0000313" key="2">
    <source>
        <dbReference type="EMBL" id="AWK04843.1"/>
    </source>
</evidence>
<evidence type="ECO:0000256" key="1">
    <source>
        <dbReference type="ARBA" id="ARBA00022729"/>
    </source>
</evidence>
<dbReference type="InterPro" id="IPR004564">
    <property type="entry name" value="OM_lipoprot_carrier_LolA-like"/>
</dbReference>
<dbReference type="Gene3D" id="2.50.20.10">
    <property type="entry name" value="Lipoprotein localisation LolA/LolB/LppX"/>
    <property type="match status" value="1"/>
</dbReference>
<sequence>MLLINFLIMNKINPIMKVKIQEINNNSITNMTKKCFQLAVILLLSFTSVQAQDKKAKDLLNEVTSKIKSYDNIVIDFKYSLNNTKENINQDSKGNVTMKGNQYVLNFMGVTKIFDGQKTYTIVPEDEEVTVSKVNDKDDNAITPSKLLTFFNSGYKYNMDIVQNVKGRKIQYIKLVPTSGKDQRKEILLGVDVQTKHIYNLIETGKNGTKTTLTVNSFKTNQPLSKNQFTFVASKYPKYYINKLD</sequence>
<dbReference type="InterPro" id="IPR029046">
    <property type="entry name" value="LolA/LolB/LppX"/>
</dbReference>
<dbReference type="Proteomes" id="UP000245250">
    <property type="component" value="Chromosome"/>
</dbReference>
<keyword evidence="3" id="KW-1185">Reference proteome</keyword>
<proteinExistence type="predicted"/>
<dbReference type="Pfam" id="PF03548">
    <property type="entry name" value="LolA"/>
    <property type="match status" value="1"/>
</dbReference>
<dbReference type="KEGG" id="fcr:HYN56_11645"/>
<accession>A0A2S1YLB6</accession>
<keyword evidence="1" id="KW-0732">Signal</keyword>
<dbReference type="OrthoDB" id="1491557at2"/>
<reference evidence="2 3" key="1">
    <citation type="submission" date="2018-05" db="EMBL/GenBank/DDBJ databases">
        <title>Genome sequencing of Flavobacterium sp. HYN0056.</title>
        <authorList>
            <person name="Yi H."/>
            <person name="Baek C."/>
        </authorList>
    </citation>
    <scope>NUCLEOTIDE SEQUENCE [LARGE SCALE GENOMIC DNA]</scope>
    <source>
        <strain evidence="2 3">HYN0056</strain>
    </source>
</reference>
<evidence type="ECO:0008006" key="4">
    <source>
        <dbReference type="Google" id="ProtNLM"/>
    </source>
</evidence>
<dbReference type="AlphaFoldDB" id="A0A2S1YLB6"/>
<dbReference type="CDD" id="cd16325">
    <property type="entry name" value="LolA"/>
    <property type="match status" value="1"/>
</dbReference>
<name>A0A2S1YLB6_9FLAO</name>
<evidence type="ECO:0000313" key="3">
    <source>
        <dbReference type="Proteomes" id="UP000245250"/>
    </source>
</evidence>
<dbReference type="EMBL" id="CP029255">
    <property type="protein sequence ID" value="AWK04843.1"/>
    <property type="molecule type" value="Genomic_DNA"/>
</dbReference>
<dbReference type="SUPFAM" id="SSF89392">
    <property type="entry name" value="Prokaryotic lipoproteins and lipoprotein localization factors"/>
    <property type="match status" value="1"/>
</dbReference>
<protein>
    <recommendedName>
        <fullName evidence="4">Outer membrane lipoprotein carrier protein LolA</fullName>
    </recommendedName>
</protein>
<organism evidence="2 3">
    <name type="scientific">Flavobacterium crocinum</name>
    <dbReference type="NCBI Taxonomy" id="2183896"/>
    <lineage>
        <taxon>Bacteria</taxon>
        <taxon>Pseudomonadati</taxon>
        <taxon>Bacteroidota</taxon>
        <taxon>Flavobacteriia</taxon>
        <taxon>Flavobacteriales</taxon>
        <taxon>Flavobacteriaceae</taxon>
        <taxon>Flavobacterium</taxon>
    </lineage>
</organism>